<dbReference type="Pfam" id="PF01810">
    <property type="entry name" value="LysE"/>
    <property type="match status" value="1"/>
</dbReference>
<evidence type="ECO:0000256" key="5">
    <source>
        <dbReference type="ARBA" id="ARBA00023136"/>
    </source>
</evidence>
<dbReference type="GO" id="GO:0005886">
    <property type="term" value="C:plasma membrane"/>
    <property type="evidence" value="ECO:0007669"/>
    <property type="project" value="UniProtKB-SubCell"/>
</dbReference>
<feature type="transmembrane region" description="Helical" evidence="6">
    <location>
        <begin position="114"/>
        <end position="133"/>
    </location>
</feature>
<feature type="transmembrane region" description="Helical" evidence="6">
    <location>
        <begin position="7"/>
        <end position="29"/>
    </location>
</feature>
<evidence type="ECO:0000313" key="7">
    <source>
        <dbReference type="EMBL" id="PWL37781.1"/>
    </source>
</evidence>
<dbReference type="Proteomes" id="UP000245762">
    <property type="component" value="Unassembled WGS sequence"/>
</dbReference>
<evidence type="ECO:0000256" key="3">
    <source>
        <dbReference type="ARBA" id="ARBA00022692"/>
    </source>
</evidence>
<organism evidence="7 8">
    <name type="scientific">Flagellimonas aquimarina</name>
    <dbReference type="NCBI Taxonomy" id="2201895"/>
    <lineage>
        <taxon>Bacteria</taxon>
        <taxon>Pseudomonadati</taxon>
        <taxon>Bacteroidota</taxon>
        <taxon>Flavobacteriia</taxon>
        <taxon>Flavobacteriales</taxon>
        <taxon>Flavobacteriaceae</taxon>
        <taxon>Flagellimonas</taxon>
    </lineage>
</organism>
<feature type="transmembrane region" description="Helical" evidence="6">
    <location>
        <begin position="154"/>
        <end position="178"/>
    </location>
</feature>
<dbReference type="AlphaFoldDB" id="A0A316KW64"/>
<dbReference type="EMBL" id="QGEG01000003">
    <property type="protein sequence ID" value="PWL37781.1"/>
    <property type="molecule type" value="Genomic_DNA"/>
</dbReference>
<keyword evidence="8" id="KW-1185">Reference proteome</keyword>
<comment type="subcellular location">
    <subcellularLocation>
        <location evidence="1">Cell membrane</location>
        <topology evidence="1">Multi-pass membrane protein</topology>
    </subcellularLocation>
</comment>
<dbReference type="RefSeq" id="WP_109663958.1">
    <property type="nucleotide sequence ID" value="NZ_QGEG01000003.1"/>
</dbReference>
<evidence type="ECO:0000313" key="8">
    <source>
        <dbReference type="Proteomes" id="UP000245762"/>
    </source>
</evidence>
<name>A0A316KW64_9FLAO</name>
<keyword evidence="2" id="KW-1003">Cell membrane</keyword>
<feature type="transmembrane region" description="Helical" evidence="6">
    <location>
        <begin position="41"/>
        <end position="60"/>
    </location>
</feature>
<dbReference type="OrthoDB" id="9342487at2"/>
<evidence type="ECO:0000256" key="6">
    <source>
        <dbReference type="SAM" id="Phobius"/>
    </source>
</evidence>
<evidence type="ECO:0000256" key="4">
    <source>
        <dbReference type="ARBA" id="ARBA00022989"/>
    </source>
</evidence>
<feature type="transmembrane region" description="Helical" evidence="6">
    <location>
        <begin position="190"/>
        <end position="208"/>
    </location>
</feature>
<protein>
    <recommendedName>
        <fullName evidence="9">Lysine transporter LysE</fullName>
    </recommendedName>
</protein>
<proteinExistence type="predicted"/>
<keyword evidence="3 6" id="KW-0812">Transmembrane</keyword>
<evidence type="ECO:0000256" key="1">
    <source>
        <dbReference type="ARBA" id="ARBA00004651"/>
    </source>
</evidence>
<evidence type="ECO:0000256" key="2">
    <source>
        <dbReference type="ARBA" id="ARBA00022475"/>
    </source>
</evidence>
<evidence type="ECO:0008006" key="9">
    <source>
        <dbReference type="Google" id="ProtNLM"/>
    </source>
</evidence>
<keyword evidence="5 6" id="KW-0472">Membrane</keyword>
<sequence length="217" mass="24133">MDKFSKVCFSGLLVSFLGALPLGTLNLTAFDIAASQSLNSAIWFAIAVVLVELIVVRLTLYGNERLHLGERLSYYLIPFGIILLLYLSITSFLASANVSEVSSKINMLPQINSSFLLGLLLSALNPLQIPFWMTWNKVLSTKGILDTSKASYAFYLLGIGIGTMIGLGVFISAGKYIFTNYENYSMLTNLLMGLLYLGFSFYLMFLFVKKRLKLKIQ</sequence>
<dbReference type="InterPro" id="IPR001123">
    <property type="entry name" value="LeuE-type"/>
</dbReference>
<keyword evidence="4 6" id="KW-1133">Transmembrane helix</keyword>
<accession>A0A316KW64</accession>
<feature type="transmembrane region" description="Helical" evidence="6">
    <location>
        <begin position="72"/>
        <end position="94"/>
    </location>
</feature>
<gene>
    <name evidence="7" type="ORF">DKG77_13485</name>
</gene>
<dbReference type="GO" id="GO:0006865">
    <property type="term" value="P:amino acid transport"/>
    <property type="evidence" value="ECO:0007669"/>
    <property type="project" value="InterPro"/>
</dbReference>
<reference evidence="7 8" key="1">
    <citation type="submission" date="2018-05" db="EMBL/GenBank/DDBJ databases">
        <title>Complete genome sequence of Flagellimonas aquimarina ECD12 isolated from seaweed Ecklonia cava.</title>
        <authorList>
            <person name="Choi S."/>
            <person name="Seong C."/>
        </authorList>
    </citation>
    <scope>NUCLEOTIDE SEQUENCE [LARGE SCALE GENOMIC DNA]</scope>
    <source>
        <strain evidence="7 8">ECD12</strain>
    </source>
</reference>
<comment type="caution">
    <text evidence="7">The sequence shown here is derived from an EMBL/GenBank/DDBJ whole genome shotgun (WGS) entry which is preliminary data.</text>
</comment>